<dbReference type="Pfam" id="PF10282">
    <property type="entry name" value="Lactonase"/>
    <property type="match status" value="1"/>
</dbReference>
<evidence type="ECO:0000256" key="1">
    <source>
        <dbReference type="ARBA" id="ARBA00005564"/>
    </source>
</evidence>
<dbReference type="InterPro" id="IPR019405">
    <property type="entry name" value="Lactonase_7-beta_prop"/>
</dbReference>
<dbReference type="EC" id="3.1.1.31" evidence="2"/>
<organism evidence="2 3">
    <name type="scientific">Phycicoccus elongatus Lp2</name>
    <dbReference type="NCBI Taxonomy" id="1193181"/>
    <lineage>
        <taxon>Bacteria</taxon>
        <taxon>Bacillati</taxon>
        <taxon>Actinomycetota</taxon>
        <taxon>Actinomycetes</taxon>
        <taxon>Micrococcales</taxon>
        <taxon>Intrasporangiaceae</taxon>
        <taxon>Phycicoccus</taxon>
    </lineage>
</organism>
<dbReference type="AlphaFoldDB" id="N0DY55"/>
<dbReference type="GO" id="GO:0005829">
    <property type="term" value="C:cytosol"/>
    <property type="evidence" value="ECO:0007669"/>
    <property type="project" value="TreeGrafter"/>
</dbReference>
<dbReference type="HOGENOM" id="CLU_038716_2_0_11"/>
<dbReference type="InterPro" id="IPR050282">
    <property type="entry name" value="Cycloisomerase_2"/>
</dbReference>
<dbReference type="OrthoDB" id="3725564at2"/>
<gene>
    <name evidence="2" type="ORF">BN10_1310002</name>
</gene>
<dbReference type="InterPro" id="IPR011045">
    <property type="entry name" value="N2O_reductase_N"/>
</dbReference>
<dbReference type="STRING" id="1193181.BN10_1310002"/>
<dbReference type="SUPFAM" id="SSF50974">
    <property type="entry name" value="Nitrous oxide reductase, N-terminal domain"/>
    <property type="match status" value="1"/>
</dbReference>
<dbReference type="PANTHER" id="PTHR30344">
    <property type="entry name" value="6-PHOSPHOGLUCONOLACTONASE-RELATED"/>
    <property type="match status" value="1"/>
</dbReference>
<keyword evidence="2" id="KW-0378">Hydrolase</keyword>
<protein>
    <submittedName>
        <fullName evidence="2">6-phosphogluconolactonase</fullName>
        <ecNumber evidence="2">3.1.1.31</ecNumber>
    </submittedName>
</protein>
<dbReference type="Proteomes" id="UP000013167">
    <property type="component" value="Unassembled WGS sequence"/>
</dbReference>
<keyword evidence="3" id="KW-1185">Reference proteome</keyword>
<dbReference type="Gene3D" id="2.130.10.10">
    <property type="entry name" value="YVTN repeat-like/Quinoprotein amine dehydrogenase"/>
    <property type="match status" value="1"/>
</dbReference>
<comment type="similarity">
    <text evidence="1">Belongs to the cycloisomerase 2 family.</text>
</comment>
<dbReference type="EMBL" id="CAIZ01000037">
    <property type="protein sequence ID" value="CCH69102.1"/>
    <property type="molecule type" value="Genomic_DNA"/>
</dbReference>
<dbReference type="RefSeq" id="WP_010851852.1">
    <property type="nucleotide sequence ID" value="NZ_HF570956.1"/>
</dbReference>
<dbReference type="eggNOG" id="COG2706">
    <property type="taxonomic scope" value="Bacteria"/>
</dbReference>
<proteinExistence type="inferred from homology"/>
<name>N0DY55_9MICO</name>
<dbReference type="GO" id="GO:0017057">
    <property type="term" value="F:6-phosphogluconolactonase activity"/>
    <property type="evidence" value="ECO:0007669"/>
    <property type="project" value="UniProtKB-EC"/>
</dbReference>
<evidence type="ECO:0000313" key="3">
    <source>
        <dbReference type="Proteomes" id="UP000013167"/>
    </source>
</evidence>
<dbReference type="InterPro" id="IPR015943">
    <property type="entry name" value="WD40/YVTN_repeat-like_dom_sf"/>
</dbReference>
<comment type="caution">
    <text evidence="2">The sequence shown here is derived from an EMBL/GenBank/DDBJ whole genome shotgun (WGS) entry which is preliminary data.</text>
</comment>
<accession>N0DY55</accession>
<evidence type="ECO:0000313" key="2">
    <source>
        <dbReference type="EMBL" id="CCH69102.1"/>
    </source>
</evidence>
<sequence length="349" mass="36109">MASDLVLVANAADATVSTFALDAAGQRLEPLATSAVGRGCSTFVVDEDRDLVYAATKGDADGHGQGVDSFRLDRTTGALTPLGHVDGTGYHYLALAHGGRVLAGAAYHSGEATTWVLDGEGGISDPVAEVAWRNAHAVATRAAHLYVVSLGEDLLAQYLLGDDGRLTPLDPPTVPAPPGSGPRHLVIDEAGTHVYVVTEFSGEVLTYTRDTATGTLAAAGATGAYATDRGLRHSRFGADPTAEHLIWGADIALARGGRLVLASERCESTLASLRIADDGVAGPMLDLADTEPQPRGFAVTTDGRYAVVAGERATTVELVAVGADGSLRSLARAHTGHGANWVRTIARRD</sequence>
<reference evidence="2 3" key="1">
    <citation type="journal article" date="2013" name="ISME J.">
        <title>A metabolic model for members of the genus Tetrasphaera involved in enhanced biological phosphorus removal.</title>
        <authorList>
            <person name="Kristiansen R."/>
            <person name="Nguyen H.T.T."/>
            <person name="Saunders A.M."/>
            <person name="Nielsen J.L."/>
            <person name="Wimmer R."/>
            <person name="Le V.Q."/>
            <person name="McIlroy S.J."/>
            <person name="Petrovski S."/>
            <person name="Seviour R.J."/>
            <person name="Calteau A."/>
            <person name="Nielsen K.L."/>
            <person name="Nielsen P.H."/>
        </authorList>
    </citation>
    <scope>NUCLEOTIDE SEQUENCE [LARGE SCALE GENOMIC DNA]</scope>
    <source>
        <strain evidence="2 3">Lp2</strain>
    </source>
</reference>
<dbReference type="PANTHER" id="PTHR30344:SF1">
    <property type="entry name" value="6-PHOSPHOGLUCONOLACTONASE"/>
    <property type="match status" value="1"/>
</dbReference>